<evidence type="ECO:0000259" key="3">
    <source>
        <dbReference type="Pfam" id="PF00172"/>
    </source>
</evidence>
<feature type="compositionally biased region" description="Low complexity" evidence="2">
    <location>
        <begin position="717"/>
        <end position="729"/>
    </location>
</feature>
<evidence type="ECO:0000313" key="4">
    <source>
        <dbReference type="EMBL" id="KAF3036547.1"/>
    </source>
</evidence>
<dbReference type="OrthoDB" id="5296287at2759"/>
<dbReference type="InterPro" id="IPR001138">
    <property type="entry name" value="Zn2Cys6_DnaBD"/>
</dbReference>
<dbReference type="AlphaFoldDB" id="A0A9P5BZE1"/>
<feature type="region of interest" description="Disordered" evidence="2">
    <location>
        <begin position="142"/>
        <end position="208"/>
    </location>
</feature>
<feature type="domain" description="Zn(2)-C6 fungal-type" evidence="3">
    <location>
        <begin position="10"/>
        <end position="36"/>
    </location>
</feature>
<organism evidence="4 5">
    <name type="scientific">Didymella heteroderae</name>
    <dbReference type="NCBI Taxonomy" id="1769908"/>
    <lineage>
        <taxon>Eukaryota</taxon>
        <taxon>Fungi</taxon>
        <taxon>Dikarya</taxon>
        <taxon>Ascomycota</taxon>
        <taxon>Pezizomycotina</taxon>
        <taxon>Dothideomycetes</taxon>
        <taxon>Pleosporomycetidae</taxon>
        <taxon>Pleosporales</taxon>
        <taxon>Pleosporineae</taxon>
        <taxon>Didymellaceae</taxon>
        <taxon>Didymella</taxon>
    </lineage>
</organism>
<feature type="region of interest" description="Disordered" evidence="2">
    <location>
        <begin position="712"/>
        <end position="747"/>
    </location>
</feature>
<keyword evidence="1" id="KW-0539">Nucleus</keyword>
<dbReference type="GO" id="GO:0000981">
    <property type="term" value="F:DNA-binding transcription factor activity, RNA polymerase II-specific"/>
    <property type="evidence" value="ECO:0007669"/>
    <property type="project" value="InterPro"/>
</dbReference>
<evidence type="ECO:0000256" key="2">
    <source>
        <dbReference type="SAM" id="MobiDB-lite"/>
    </source>
</evidence>
<dbReference type="GO" id="GO:0008270">
    <property type="term" value="F:zinc ion binding"/>
    <property type="evidence" value="ECO:0007669"/>
    <property type="project" value="InterPro"/>
</dbReference>
<feature type="compositionally biased region" description="Polar residues" evidence="2">
    <location>
        <begin position="148"/>
        <end position="169"/>
    </location>
</feature>
<reference evidence="4" key="1">
    <citation type="submission" date="2019-04" db="EMBL/GenBank/DDBJ databases">
        <title>Sequencing of skin fungus with MAO and IRED activity.</title>
        <authorList>
            <person name="Marsaioli A.J."/>
            <person name="Bonatto J.M.C."/>
            <person name="Reis Junior O."/>
        </authorList>
    </citation>
    <scope>NUCLEOTIDE SEQUENCE</scope>
    <source>
        <strain evidence="4">28M1</strain>
    </source>
</reference>
<comment type="caution">
    <text evidence="4">The sequence shown here is derived from an EMBL/GenBank/DDBJ whole genome shotgun (WGS) entry which is preliminary data.</text>
</comment>
<evidence type="ECO:0000256" key="1">
    <source>
        <dbReference type="ARBA" id="ARBA00023242"/>
    </source>
</evidence>
<sequence>MDSFNSSTEVKCSGDVPACVNCQTNQISCVYEASRRDRLREAIDLNQTFISLFSELSVQLSEGDKRRVQDVIDAAEDDMLSGQTGAPSINSLGKRARKYSIGKSSGPDSPTKDAGEAHVTASVGSNEDLDYLDEDLLRTRESRETGYVGQNSEVQWLRSVQRQSQSNEGEPSGLPYGPPGVGEHASNERSKALHERRQQSGSTPVRHVTDATFYLDSDNIELDITVNPYELPDPETAEQLLHCYISTVQSTFPILPSSFEDQVRRFISSLKQGKAFKVPDRWRALLNLVFAISAKYSHLIGAEWKGDERDHLVYMTRSSHLLGMDSAFMFTSAPDMALVQATAVLSFYFLVIGHDSPGTSTFDGTDDYYVSCISIALLTHKVLSGLYAPRTASRSWQEIQGKIKNLLKDLEEWSSRALSGAVCSSPSQQSEVEREHLLLLMRYWSTKILITRPCLCRTERRIKNESDTSAAFNSEMASICVNSARELAGLFPHTPELAFVYKKGPWWNIVHIIMQCAAVLLLEVGYQSRHTKDNNAEITGDIQKLINWLHAMQQDDPVAKRAYHVMRRILQNVAPALQDKATELLTEGQASGTAEEQSFRPSVTPHKDQYFGANWAQGEFYGETGSTRSHQYCPQDLNQHYQDTTYAMQDYSMNGSNALEDTHLSGAFGHPFINAWDQGMPLIELHNAWYNPNFPSANMQEDLSNMQLFPGTYMEEQSNPSQQQQQGQPFESAGPSRQYEPHQPDNQ</sequence>
<dbReference type="InterPro" id="IPR036864">
    <property type="entry name" value="Zn2-C6_fun-type_DNA-bd_sf"/>
</dbReference>
<dbReference type="PANTHER" id="PTHR47654">
    <property type="entry name" value="ZN(II)2CYS6 TRANSCRIPTION FACTOR (EUROFUNG)-RELATED"/>
    <property type="match status" value="1"/>
</dbReference>
<dbReference type="Pfam" id="PF00172">
    <property type="entry name" value="Zn_clus"/>
    <property type="match status" value="1"/>
</dbReference>
<dbReference type="CDD" id="cd00067">
    <property type="entry name" value="GAL4"/>
    <property type="match status" value="1"/>
</dbReference>
<dbReference type="Gene3D" id="4.10.240.10">
    <property type="entry name" value="Zn(2)-C6 fungal-type DNA-binding domain"/>
    <property type="match status" value="1"/>
</dbReference>
<evidence type="ECO:0000313" key="5">
    <source>
        <dbReference type="Proteomes" id="UP000758155"/>
    </source>
</evidence>
<dbReference type="CDD" id="cd12148">
    <property type="entry name" value="fungal_TF_MHR"/>
    <property type="match status" value="1"/>
</dbReference>
<dbReference type="PANTHER" id="PTHR47654:SF5">
    <property type="entry name" value="TRANSCRIPTION FACTOR DOMAIN-CONTAINING PROTEIN"/>
    <property type="match status" value="1"/>
</dbReference>
<dbReference type="Proteomes" id="UP000758155">
    <property type="component" value="Unassembled WGS sequence"/>
</dbReference>
<feature type="compositionally biased region" description="Basic and acidic residues" evidence="2">
    <location>
        <begin position="185"/>
        <end position="198"/>
    </location>
</feature>
<accession>A0A9P5BZE1</accession>
<name>A0A9P5BZE1_9PLEO</name>
<keyword evidence="5" id="KW-1185">Reference proteome</keyword>
<dbReference type="EMBL" id="SWKV01000049">
    <property type="protein sequence ID" value="KAF3036547.1"/>
    <property type="molecule type" value="Genomic_DNA"/>
</dbReference>
<proteinExistence type="predicted"/>
<gene>
    <name evidence="4" type="ORF">E8E12_003847</name>
</gene>
<protein>
    <recommendedName>
        <fullName evidence="3">Zn(2)-C6 fungal-type domain-containing protein</fullName>
    </recommendedName>
</protein>
<feature type="region of interest" description="Disordered" evidence="2">
    <location>
        <begin position="99"/>
        <end position="126"/>
    </location>
</feature>
<dbReference type="InterPro" id="IPR053230">
    <property type="entry name" value="Trans_reg_galc"/>
</dbReference>